<evidence type="ECO:0000313" key="2">
    <source>
        <dbReference type="EMBL" id="MEY9454096.1"/>
    </source>
</evidence>
<feature type="transmembrane region" description="Helical" evidence="1">
    <location>
        <begin position="99"/>
        <end position="121"/>
    </location>
</feature>
<gene>
    <name evidence="2" type="ORF">ABIG07_003044</name>
</gene>
<accession>A0ABV4FT20</accession>
<evidence type="ECO:0000256" key="1">
    <source>
        <dbReference type="SAM" id="Phobius"/>
    </source>
</evidence>
<sequence length="248" mass="26714">MLGSVVEFRDVSGPDRVARYNLYAASELQGEPAPGTSSTTALNTIKKLADDTLPSGFTFEWTDLSYQQITGGNAGLYVFPICVLFVYLVLAAQYGSWTLPFAVILIVPMCLLAATIGVRIMGQDVNILTQIGFVVLVGLAAKNAILIVEFARDIENEGKPRLEAVIDACRLRLRPILMTSFAFILGVLPLVISSGSGSEMRQAVGVAVFFGMIGVTLFGLLFTPIFYVVVRNLAEGRNEGKKPEVVAS</sequence>
<dbReference type="SUPFAM" id="SSF82866">
    <property type="entry name" value="Multidrug efflux transporter AcrB transmembrane domain"/>
    <property type="match status" value="1"/>
</dbReference>
<keyword evidence="1" id="KW-0812">Transmembrane</keyword>
<dbReference type="EMBL" id="JBGBZJ010000003">
    <property type="protein sequence ID" value="MEY9454096.1"/>
    <property type="molecule type" value="Genomic_DNA"/>
</dbReference>
<name>A0ABV4FT20_9BRAD</name>
<feature type="transmembrane region" description="Helical" evidence="1">
    <location>
        <begin position="127"/>
        <end position="150"/>
    </location>
</feature>
<dbReference type="InterPro" id="IPR027463">
    <property type="entry name" value="AcrB_DN_DC_subdom"/>
</dbReference>
<dbReference type="InterPro" id="IPR001036">
    <property type="entry name" value="Acrflvin-R"/>
</dbReference>
<dbReference type="Gene3D" id="3.30.70.1440">
    <property type="entry name" value="Multidrug efflux transporter AcrB pore domain"/>
    <property type="match status" value="1"/>
</dbReference>
<keyword evidence="1" id="KW-1133">Transmembrane helix</keyword>
<dbReference type="Proteomes" id="UP001565369">
    <property type="component" value="Unassembled WGS sequence"/>
</dbReference>
<reference evidence="2 3" key="1">
    <citation type="submission" date="2024-07" db="EMBL/GenBank/DDBJ databases">
        <title>Genomic Encyclopedia of Type Strains, Phase V (KMG-V): Genome sequencing to study the core and pangenomes of soil and plant-associated prokaryotes.</title>
        <authorList>
            <person name="Whitman W."/>
        </authorList>
    </citation>
    <scope>NUCLEOTIDE SEQUENCE [LARGE SCALE GENOMIC DNA]</scope>
    <source>
        <strain evidence="2 3">USDA 152</strain>
    </source>
</reference>
<evidence type="ECO:0000313" key="3">
    <source>
        <dbReference type="Proteomes" id="UP001565369"/>
    </source>
</evidence>
<comment type="caution">
    <text evidence="2">The sequence shown here is derived from an EMBL/GenBank/DDBJ whole genome shotgun (WGS) entry which is preliminary data.</text>
</comment>
<keyword evidence="1" id="KW-0472">Membrane</keyword>
<feature type="transmembrane region" description="Helical" evidence="1">
    <location>
        <begin position="171"/>
        <end position="192"/>
    </location>
</feature>
<proteinExistence type="predicted"/>
<feature type="transmembrane region" description="Helical" evidence="1">
    <location>
        <begin position="74"/>
        <end position="92"/>
    </location>
</feature>
<dbReference type="Gene3D" id="1.20.1640.10">
    <property type="entry name" value="Multidrug efflux transporter AcrB transmembrane domain"/>
    <property type="match status" value="1"/>
</dbReference>
<organism evidence="2 3">
    <name type="scientific">Bradyrhizobium ottawaense</name>
    <dbReference type="NCBI Taxonomy" id="931866"/>
    <lineage>
        <taxon>Bacteria</taxon>
        <taxon>Pseudomonadati</taxon>
        <taxon>Pseudomonadota</taxon>
        <taxon>Alphaproteobacteria</taxon>
        <taxon>Hyphomicrobiales</taxon>
        <taxon>Nitrobacteraceae</taxon>
        <taxon>Bradyrhizobium</taxon>
    </lineage>
</organism>
<dbReference type="PANTHER" id="PTHR32063">
    <property type="match status" value="1"/>
</dbReference>
<feature type="transmembrane region" description="Helical" evidence="1">
    <location>
        <begin position="204"/>
        <end position="230"/>
    </location>
</feature>
<dbReference type="Pfam" id="PF00873">
    <property type="entry name" value="ACR_tran"/>
    <property type="match status" value="1"/>
</dbReference>
<dbReference type="Gene3D" id="3.30.2090.10">
    <property type="entry name" value="Multidrug efflux transporter AcrB TolC docking domain, DN and DC subdomains"/>
    <property type="match status" value="1"/>
</dbReference>
<keyword evidence="3" id="KW-1185">Reference proteome</keyword>
<dbReference type="PANTHER" id="PTHR32063:SF11">
    <property type="entry name" value="CATION OR DRUG EFFLUX SYSTEM PROTEIN"/>
    <property type="match status" value="1"/>
</dbReference>
<protein>
    <submittedName>
        <fullName evidence="2">Multidrug efflux pump subunit AcrB</fullName>
    </submittedName>
</protein>